<evidence type="ECO:0000256" key="12">
    <source>
        <dbReference type="ARBA" id="ARBA00023136"/>
    </source>
</evidence>
<dbReference type="Proteomes" id="UP000220102">
    <property type="component" value="Unassembled WGS sequence"/>
</dbReference>
<evidence type="ECO:0000256" key="6">
    <source>
        <dbReference type="ARBA" id="ARBA00022692"/>
    </source>
</evidence>
<keyword evidence="9" id="KW-1278">Translocase</keyword>
<dbReference type="PANTHER" id="PTHR43520:SF5">
    <property type="entry name" value="CATION-TRANSPORTING P-TYPE ATPASE-RELATED"/>
    <property type="match status" value="1"/>
</dbReference>
<dbReference type="NCBIfam" id="TIGR01494">
    <property type="entry name" value="ATPase_P-type"/>
    <property type="match status" value="2"/>
</dbReference>
<dbReference type="PROSITE" id="PS00154">
    <property type="entry name" value="ATPASE_E1_E2"/>
    <property type="match status" value="1"/>
</dbReference>
<keyword evidence="5" id="KW-0597">Phosphoprotein</keyword>
<feature type="transmembrane region" description="Helical" evidence="13">
    <location>
        <begin position="152"/>
        <end position="170"/>
    </location>
</feature>
<dbReference type="EMBL" id="PDEQ01000005">
    <property type="protein sequence ID" value="PEN13199.1"/>
    <property type="molecule type" value="Genomic_DNA"/>
</dbReference>
<evidence type="ECO:0000256" key="3">
    <source>
        <dbReference type="ARBA" id="ARBA00022448"/>
    </source>
</evidence>
<dbReference type="SUPFAM" id="SSF56784">
    <property type="entry name" value="HAD-like"/>
    <property type="match status" value="1"/>
</dbReference>
<dbReference type="OrthoDB" id="1521937at2"/>
<evidence type="ECO:0000256" key="9">
    <source>
        <dbReference type="ARBA" id="ARBA00022967"/>
    </source>
</evidence>
<accession>A0A2A8CWT7</accession>
<evidence type="ECO:0000313" key="15">
    <source>
        <dbReference type="EMBL" id="PEN13199.1"/>
    </source>
</evidence>
<feature type="transmembrane region" description="Helical" evidence="13">
    <location>
        <begin position="671"/>
        <end position="688"/>
    </location>
</feature>
<dbReference type="InterPro" id="IPR023299">
    <property type="entry name" value="ATPase_P-typ_cyto_dom_N"/>
</dbReference>
<evidence type="ECO:0000256" key="1">
    <source>
        <dbReference type="ARBA" id="ARBA00004651"/>
    </source>
</evidence>
<dbReference type="InterPro" id="IPR023214">
    <property type="entry name" value="HAD_sf"/>
</dbReference>
<dbReference type="InterPro" id="IPR001757">
    <property type="entry name" value="P_typ_ATPase"/>
</dbReference>
<dbReference type="GO" id="GO:0005524">
    <property type="term" value="F:ATP binding"/>
    <property type="evidence" value="ECO:0007669"/>
    <property type="project" value="InterPro"/>
</dbReference>
<protein>
    <submittedName>
        <fullName evidence="15">ATPase P</fullName>
    </submittedName>
</protein>
<evidence type="ECO:0000256" key="8">
    <source>
        <dbReference type="ARBA" id="ARBA00022842"/>
    </source>
</evidence>
<keyword evidence="11" id="KW-0406">Ion transport</keyword>
<comment type="caution">
    <text evidence="15">The sequence shown here is derived from an EMBL/GenBank/DDBJ whole genome shotgun (WGS) entry which is preliminary data.</text>
</comment>
<keyword evidence="4" id="KW-1003">Cell membrane</keyword>
<keyword evidence="12 13" id="KW-0472">Membrane</keyword>
<dbReference type="SUPFAM" id="SSF81665">
    <property type="entry name" value="Calcium ATPase, transmembrane domain M"/>
    <property type="match status" value="1"/>
</dbReference>
<dbReference type="GO" id="GO:0005886">
    <property type="term" value="C:plasma membrane"/>
    <property type="evidence" value="ECO:0007669"/>
    <property type="project" value="UniProtKB-SubCell"/>
</dbReference>
<dbReference type="AlphaFoldDB" id="A0A2A8CWT7"/>
<dbReference type="Pfam" id="PF00122">
    <property type="entry name" value="E1-E2_ATPase"/>
    <property type="match status" value="1"/>
</dbReference>
<dbReference type="GO" id="GO:0016887">
    <property type="term" value="F:ATP hydrolysis activity"/>
    <property type="evidence" value="ECO:0007669"/>
    <property type="project" value="InterPro"/>
</dbReference>
<proteinExistence type="inferred from homology"/>
<feature type="transmembrane region" description="Helical" evidence="13">
    <location>
        <begin position="306"/>
        <end position="325"/>
    </location>
</feature>
<evidence type="ECO:0000256" key="10">
    <source>
        <dbReference type="ARBA" id="ARBA00022989"/>
    </source>
</evidence>
<feature type="domain" description="P-type ATPase A" evidence="14">
    <location>
        <begin position="203"/>
        <end position="286"/>
    </location>
</feature>
<feature type="transmembrane region" description="Helical" evidence="13">
    <location>
        <begin position="52"/>
        <end position="73"/>
    </location>
</feature>
<dbReference type="PRINTS" id="PR00119">
    <property type="entry name" value="CATATPASE"/>
</dbReference>
<evidence type="ECO:0000256" key="13">
    <source>
        <dbReference type="SAM" id="Phobius"/>
    </source>
</evidence>
<evidence type="ECO:0000256" key="2">
    <source>
        <dbReference type="ARBA" id="ARBA00006024"/>
    </source>
</evidence>
<name>A0A2A8CWT7_9BACT</name>
<evidence type="ECO:0000259" key="14">
    <source>
        <dbReference type="Pfam" id="PF00122"/>
    </source>
</evidence>
<feature type="transmembrane region" description="Helical" evidence="13">
    <location>
        <begin position="694"/>
        <end position="712"/>
    </location>
</feature>
<dbReference type="Gene3D" id="3.40.1110.10">
    <property type="entry name" value="Calcium-transporting ATPase, cytoplasmic domain N"/>
    <property type="match status" value="1"/>
</dbReference>
<dbReference type="InterPro" id="IPR023298">
    <property type="entry name" value="ATPase_P-typ_TM_dom_sf"/>
</dbReference>
<evidence type="ECO:0000256" key="5">
    <source>
        <dbReference type="ARBA" id="ARBA00022553"/>
    </source>
</evidence>
<dbReference type="GO" id="GO:0043682">
    <property type="term" value="F:P-type divalent copper transporter activity"/>
    <property type="evidence" value="ECO:0007669"/>
    <property type="project" value="TreeGrafter"/>
</dbReference>
<dbReference type="InterPro" id="IPR036412">
    <property type="entry name" value="HAD-like_sf"/>
</dbReference>
<evidence type="ECO:0000313" key="16">
    <source>
        <dbReference type="Proteomes" id="UP000220102"/>
    </source>
</evidence>
<gene>
    <name evidence="15" type="ORF">CRI94_11195</name>
</gene>
<keyword evidence="10 13" id="KW-1133">Transmembrane helix</keyword>
<dbReference type="RefSeq" id="WP_098075792.1">
    <property type="nucleotide sequence ID" value="NZ_PDEQ01000005.1"/>
</dbReference>
<organism evidence="15 16">
    <name type="scientific">Longibacter salinarum</name>
    <dbReference type="NCBI Taxonomy" id="1850348"/>
    <lineage>
        <taxon>Bacteria</taxon>
        <taxon>Pseudomonadati</taxon>
        <taxon>Rhodothermota</taxon>
        <taxon>Rhodothermia</taxon>
        <taxon>Rhodothermales</taxon>
        <taxon>Salisaetaceae</taxon>
        <taxon>Longibacter</taxon>
    </lineage>
</organism>
<evidence type="ECO:0000256" key="4">
    <source>
        <dbReference type="ARBA" id="ARBA00022475"/>
    </source>
</evidence>
<dbReference type="Pfam" id="PF00702">
    <property type="entry name" value="Hydrolase"/>
    <property type="match status" value="1"/>
</dbReference>
<dbReference type="InterPro" id="IPR008250">
    <property type="entry name" value="ATPase_P-typ_transduc_dom_A_sf"/>
</dbReference>
<feature type="transmembrane region" description="Helical" evidence="13">
    <location>
        <begin position="331"/>
        <end position="360"/>
    </location>
</feature>
<keyword evidence="6 13" id="KW-0812">Transmembrane</keyword>
<comment type="similarity">
    <text evidence="2">Belongs to the cation transport ATPase (P-type) (TC 3.A.3) family. Type IB subfamily.</text>
</comment>
<sequence length="727" mass="77251">MPDYCDHCGLPVGSEPVSSSAATATYCCYGCRMLGETEARGYAIVDERQHHLLVRVFAGLLMAAFVMVLSLAVSSEYGFAAFRELQHDVGTAHWVLLLVAVPALLLLGLPVARSAIADLRHQRLSLHVLFALGTSSAVSVSAVSYVRGTGPVYIETAVTLLAIYTLGRYLTARAKGRTTAVLRHLLDVPEATYERLRPSRGHVDVGMIEQGDVVRVAAGDIVPVDGVIEEGSVYVDESSLTGEAKPAVREPGDEVYAGTSVVDGPIVLRAVAVGEDRRLARIEQMMHRALASPPRLQRLTDRIMRTLIPGVIVLALATFAGWYAAAGFEKALYTALSVVLITCPCALGIAIPLSLVVGLGEASRDGILIRDGDALLDLAQADTFVFDKTGTLTALDAPSVDVFVDPSAPASGWEVDARQARHLNATVADTAEWTEERVLHLAAALEATSRHPIGHAIQEQVAQVSSDAITEAETIPGAGVIGTWTAPGGASIRVGIGNDRIVERLSARMPTPLQTRRNRARSEGRTAVTVVVGDRAVAVITLTERMRDGAREAMNRLREKGVRPLVMTGDRGGAAERLQKMLGVPVQAGVTPEEKADRVRQLQAEGAVVAMVGDGINDAAAIAKADVGMARTDGAGVSIDAADIALYHPDADVVADLFMLARETRRIIHQNLWWTFGYNAVGLGMAVAGLLHPIAAVVVMAGSSGLVTWNAFRLKRRSPTSTQTPDA</sequence>
<dbReference type="Gene3D" id="2.70.150.10">
    <property type="entry name" value="Calcium-transporting ATPase, cytoplasmic transduction domain A"/>
    <property type="match status" value="1"/>
</dbReference>
<dbReference type="GO" id="GO:0005507">
    <property type="term" value="F:copper ion binding"/>
    <property type="evidence" value="ECO:0007669"/>
    <property type="project" value="TreeGrafter"/>
</dbReference>
<keyword evidence="3" id="KW-0813">Transport</keyword>
<feature type="transmembrane region" description="Helical" evidence="13">
    <location>
        <begin position="124"/>
        <end position="146"/>
    </location>
</feature>
<keyword evidence="7" id="KW-0479">Metal-binding</keyword>
<evidence type="ECO:0000256" key="7">
    <source>
        <dbReference type="ARBA" id="ARBA00022723"/>
    </source>
</evidence>
<keyword evidence="8" id="KW-0460">Magnesium</keyword>
<dbReference type="GO" id="GO:0055070">
    <property type="term" value="P:copper ion homeostasis"/>
    <property type="evidence" value="ECO:0007669"/>
    <property type="project" value="TreeGrafter"/>
</dbReference>
<dbReference type="InterPro" id="IPR059000">
    <property type="entry name" value="ATPase_P-type_domA"/>
</dbReference>
<reference evidence="15 16" key="1">
    <citation type="submission" date="2017-10" db="EMBL/GenBank/DDBJ databases">
        <title>Draft genome of Longibacter Salinarum.</title>
        <authorList>
            <person name="Goh K.M."/>
            <person name="Shamsir M.S."/>
            <person name="Lim S.W."/>
        </authorList>
    </citation>
    <scope>NUCLEOTIDE SEQUENCE [LARGE SCALE GENOMIC DNA]</scope>
    <source>
        <strain evidence="15 16">KCTC 52045</strain>
    </source>
</reference>
<dbReference type="Gene3D" id="3.40.50.1000">
    <property type="entry name" value="HAD superfamily/HAD-like"/>
    <property type="match status" value="1"/>
</dbReference>
<evidence type="ECO:0000256" key="11">
    <source>
        <dbReference type="ARBA" id="ARBA00023065"/>
    </source>
</evidence>
<dbReference type="InterPro" id="IPR018303">
    <property type="entry name" value="ATPase_P-typ_P_site"/>
</dbReference>
<dbReference type="CDD" id="cd02079">
    <property type="entry name" value="P-type_ATPase_HM"/>
    <property type="match status" value="1"/>
</dbReference>
<dbReference type="PANTHER" id="PTHR43520">
    <property type="entry name" value="ATP7, ISOFORM B"/>
    <property type="match status" value="1"/>
</dbReference>
<comment type="subcellular location">
    <subcellularLocation>
        <location evidence="1">Cell membrane</location>
        <topology evidence="1">Multi-pass membrane protein</topology>
    </subcellularLocation>
</comment>
<keyword evidence="16" id="KW-1185">Reference proteome</keyword>
<feature type="transmembrane region" description="Helical" evidence="13">
    <location>
        <begin position="93"/>
        <end position="112"/>
    </location>
</feature>
<dbReference type="SUPFAM" id="SSF81653">
    <property type="entry name" value="Calcium ATPase, transduction domain A"/>
    <property type="match status" value="1"/>
</dbReference>